<dbReference type="Pfam" id="PF14109">
    <property type="entry name" value="GldH_lipo"/>
    <property type="match status" value="1"/>
</dbReference>
<proteinExistence type="predicted"/>
<dbReference type="InterPro" id="IPR020018">
    <property type="entry name" value="Motility-assoc_lipoprot_GldH"/>
</dbReference>
<comment type="caution">
    <text evidence="1">The sequence shown here is derived from an EMBL/GenBank/DDBJ whole genome shotgun (WGS) entry which is preliminary data.</text>
</comment>
<evidence type="ECO:0000313" key="1">
    <source>
        <dbReference type="EMBL" id="RZS72093.1"/>
    </source>
</evidence>
<dbReference type="EMBL" id="SGXA01000002">
    <property type="protein sequence ID" value="RZS72093.1"/>
    <property type="molecule type" value="Genomic_DNA"/>
</dbReference>
<name>A0A4Q7MY00_9BACT</name>
<gene>
    <name evidence="1" type="ORF">EV199_4008</name>
</gene>
<sequence>MKKQGSTSILLFLLAGILLNACSIRTDLFEKNVAIPNHAWSKDFKPEITVNVEDTVSRYHIYVVIRHTDAYKFKNLWVSTTIQNPKGETSSHPLDLQLATDDKGWLGSGMDDIFEQRVRITPGEQPVPLQAGTYKFTLQQIMREDPLENVMNAGIRLEKAK</sequence>
<dbReference type="RefSeq" id="WP_158643786.1">
    <property type="nucleotide sequence ID" value="NZ_CP042431.1"/>
</dbReference>
<dbReference type="OrthoDB" id="982482at2"/>
<protein>
    <submittedName>
        <fullName evidence="1">Gliding motility-associated lipoprotein GldH</fullName>
    </submittedName>
</protein>
<dbReference type="NCBIfam" id="TIGR03511">
    <property type="entry name" value="GldH_lipo"/>
    <property type="match status" value="1"/>
</dbReference>
<keyword evidence="1" id="KW-0449">Lipoprotein</keyword>
<organism evidence="1 2">
    <name type="scientific">Pseudobacter ginsenosidimutans</name>
    <dbReference type="NCBI Taxonomy" id="661488"/>
    <lineage>
        <taxon>Bacteria</taxon>
        <taxon>Pseudomonadati</taxon>
        <taxon>Bacteroidota</taxon>
        <taxon>Chitinophagia</taxon>
        <taxon>Chitinophagales</taxon>
        <taxon>Chitinophagaceae</taxon>
        <taxon>Pseudobacter</taxon>
    </lineage>
</organism>
<evidence type="ECO:0000313" key="2">
    <source>
        <dbReference type="Proteomes" id="UP000293874"/>
    </source>
</evidence>
<accession>A0A4Q7MY00</accession>
<dbReference type="Proteomes" id="UP000293874">
    <property type="component" value="Unassembled WGS sequence"/>
</dbReference>
<dbReference type="AlphaFoldDB" id="A0A4Q7MY00"/>
<reference evidence="1 2" key="1">
    <citation type="submission" date="2019-02" db="EMBL/GenBank/DDBJ databases">
        <title>Genomic Encyclopedia of Type Strains, Phase IV (KMG-IV): sequencing the most valuable type-strain genomes for metagenomic binning, comparative biology and taxonomic classification.</title>
        <authorList>
            <person name="Goeker M."/>
        </authorList>
    </citation>
    <scope>NUCLEOTIDE SEQUENCE [LARGE SCALE GENOMIC DNA]</scope>
    <source>
        <strain evidence="1 2">DSM 18116</strain>
    </source>
</reference>
<keyword evidence="2" id="KW-1185">Reference proteome</keyword>